<proteinExistence type="predicted"/>
<dbReference type="Gene3D" id="3.80.10.10">
    <property type="entry name" value="Ribonuclease Inhibitor"/>
    <property type="match status" value="1"/>
</dbReference>
<accession>A0A1I3IAV9</accession>
<dbReference type="EMBL" id="FORI01000001">
    <property type="protein sequence ID" value="SFI45118.1"/>
    <property type="molecule type" value="Genomic_DNA"/>
</dbReference>
<protein>
    <submittedName>
        <fullName evidence="1">Uncharacterized protein</fullName>
    </submittedName>
</protein>
<reference evidence="2" key="1">
    <citation type="submission" date="2016-10" db="EMBL/GenBank/DDBJ databases">
        <authorList>
            <person name="Varghese N."/>
            <person name="Submissions S."/>
        </authorList>
    </citation>
    <scope>NUCLEOTIDE SEQUENCE [LARGE SCALE GENOMIC DNA]</scope>
    <source>
        <strain evidence="2">XBD1002</strain>
    </source>
</reference>
<gene>
    <name evidence="1" type="ORF">SAMN04487775_101461</name>
</gene>
<evidence type="ECO:0000313" key="1">
    <source>
        <dbReference type="EMBL" id="SFI45118.1"/>
    </source>
</evidence>
<dbReference type="AlphaFoldDB" id="A0A1I3IAV9"/>
<name>A0A1I3IAV9_9SPIR</name>
<organism evidence="1 2">
    <name type="scientific">Treponema bryantii</name>
    <dbReference type="NCBI Taxonomy" id="163"/>
    <lineage>
        <taxon>Bacteria</taxon>
        <taxon>Pseudomonadati</taxon>
        <taxon>Spirochaetota</taxon>
        <taxon>Spirochaetia</taxon>
        <taxon>Spirochaetales</taxon>
        <taxon>Treponemataceae</taxon>
        <taxon>Treponema</taxon>
    </lineage>
</organism>
<dbReference type="Proteomes" id="UP000182737">
    <property type="component" value="Unassembled WGS sequence"/>
</dbReference>
<keyword evidence="2" id="KW-1185">Reference proteome</keyword>
<sequence length="147" mass="16702">MAPFLFCEKLLNINVDENNNDFSSINGVLFSKDKKTLIEYPDGKKGKYIVPDTVNTIESYVFAELTGENLTAIEIPNSVKYISPNAISCISIIFNDTNGWYYTSNKEDWLNMTNGTAMPDLSDPEKNVVYLTEDYSNYYLYKLSANN</sequence>
<evidence type="ECO:0000313" key="2">
    <source>
        <dbReference type="Proteomes" id="UP000182737"/>
    </source>
</evidence>
<dbReference type="InterPro" id="IPR032675">
    <property type="entry name" value="LRR_dom_sf"/>
</dbReference>